<evidence type="ECO:0000313" key="3">
    <source>
        <dbReference type="EMBL" id="QRD07692.1"/>
    </source>
</evidence>
<dbReference type="VEuPathDB" id="FungiDB:JI435_162520"/>
<reference evidence="4" key="1">
    <citation type="journal article" date="2021" name="BMC Genomics">
        <title>Chromosome-level genome assembly and manually-curated proteome of model necrotroph Parastagonospora nodorum Sn15 reveals a genome-wide trove of candidate effector homologs, and redundancy of virulence-related functions within an accessory chromosome.</title>
        <authorList>
            <person name="Bertazzoni S."/>
            <person name="Jones D.A.B."/>
            <person name="Phan H.T."/>
            <person name="Tan K.-C."/>
            <person name="Hane J.K."/>
        </authorList>
    </citation>
    <scope>NUCLEOTIDE SEQUENCE [LARGE SCALE GENOMIC DNA]</scope>
    <source>
        <strain evidence="4">SN15 / ATCC MYA-4574 / FGSC 10173)</strain>
    </source>
</reference>
<feature type="compositionally biased region" description="Acidic residues" evidence="2">
    <location>
        <begin position="343"/>
        <end position="354"/>
    </location>
</feature>
<proteinExistence type="predicted"/>
<evidence type="ECO:0000256" key="2">
    <source>
        <dbReference type="SAM" id="MobiDB-lite"/>
    </source>
</evidence>
<feature type="coiled-coil region" evidence="1">
    <location>
        <begin position="233"/>
        <end position="313"/>
    </location>
</feature>
<feature type="compositionally biased region" description="Polar residues" evidence="2">
    <location>
        <begin position="200"/>
        <end position="224"/>
    </location>
</feature>
<feature type="compositionally biased region" description="Polar residues" evidence="2">
    <location>
        <begin position="98"/>
        <end position="129"/>
    </location>
</feature>
<keyword evidence="1" id="KW-0175">Coiled coil</keyword>
<feature type="compositionally biased region" description="Polar residues" evidence="2">
    <location>
        <begin position="21"/>
        <end position="31"/>
    </location>
</feature>
<keyword evidence="4" id="KW-1185">Reference proteome</keyword>
<sequence>MPTEDQPRPNRPTLPRRQRHNASVPQLSSNVHGGISRLVPIINPYDKLYHQYESRNPNNGTNPYARMYHNHKSLGLMERRRQFQSRELSKSPAESDDLSSYSPSDFSGAQNFGSKSPSLDRSNTQDPATTGQLFDEQIDKGGMLKALSSTSERAGIPGEAEDMQSTFIQRYLDVLDELKEEKVNNEAIVAELKSKLETAQQAQREAQSNPSRRMVTQQTGSSATWDMGPHQLIDSLKKRVAQLEHNRDETTAKHSAAIERYEKQARELRDRVDGLERINTISSSTLKECRVNSKDLENTLTEKRRENKELRDACRASLATNRVLQRQLALETMIGDSETSTEQIDDTNEEGNAK</sequence>
<evidence type="ECO:0000313" key="4">
    <source>
        <dbReference type="Proteomes" id="UP000663193"/>
    </source>
</evidence>
<dbReference type="Proteomes" id="UP000663193">
    <property type="component" value="Chromosome 23"/>
</dbReference>
<dbReference type="AlphaFoldDB" id="A0A7U2ID58"/>
<dbReference type="KEGG" id="pno:SNOG_16252"/>
<organism evidence="3 4">
    <name type="scientific">Phaeosphaeria nodorum (strain SN15 / ATCC MYA-4574 / FGSC 10173)</name>
    <name type="common">Glume blotch fungus</name>
    <name type="synonym">Parastagonospora nodorum</name>
    <dbReference type="NCBI Taxonomy" id="321614"/>
    <lineage>
        <taxon>Eukaryota</taxon>
        <taxon>Fungi</taxon>
        <taxon>Dikarya</taxon>
        <taxon>Ascomycota</taxon>
        <taxon>Pezizomycotina</taxon>
        <taxon>Dothideomycetes</taxon>
        <taxon>Pleosporomycetidae</taxon>
        <taxon>Pleosporales</taxon>
        <taxon>Pleosporineae</taxon>
        <taxon>Phaeosphaeriaceae</taxon>
        <taxon>Parastagonospora</taxon>
    </lineage>
</organism>
<evidence type="ECO:0000256" key="1">
    <source>
        <dbReference type="SAM" id="Coils"/>
    </source>
</evidence>
<feature type="region of interest" description="Disordered" evidence="2">
    <location>
        <begin position="81"/>
        <end position="129"/>
    </location>
</feature>
<dbReference type="EMBL" id="CP069045">
    <property type="protein sequence ID" value="QRD07692.1"/>
    <property type="molecule type" value="Genomic_DNA"/>
</dbReference>
<name>A0A7U2ID58_PHANO</name>
<feature type="region of interest" description="Disordered" evidence="2">
    <location>
        <begin position="200"/>
        <end position="228"/>
    </location>
</feature>
<feature type="region of interest" description="Disordered" evidence="2">
    <location>
        <begin position="1"/>
        <end position="31"/>
    </location>
</feature>
<protein>
    <submittedName>
        <fullName evidence="3">Uncharacterized protein</fullName>
    </submittedName>
</protein>
<dbReference type="RefSeq" id="XP_001806377.1">
    <property type="nucleotide sequence ID" value="XM_001806325.1"/>
</dbReference>
<gene>
    <name evidence="3" type="ORF">JI435_162520</name>
</gene>
<feature type="region of interest" description="Disordered" evidence="2">
    <location>
        <begin position="333"/>
        <end position="354"/>
    </location>
</feature>
<accession>A0A7U2ID58</accession>